<dbReference type="InterPro" id="IPR004701">
    <property type="entry name" value="PTS_EIIA_man-typ"/>
</dbReference>
<keyword evidence="1" id="KW-0808">Transferase</keyword>
<dbReference type="SUPFAM" id="SSF53062">
    <property type="entry name" value="PTS system fructose IIA component-like"/>
    <property type="match status" value="1"/>
</dbReference>
<evidence type="ECO:0000313" key="4">
    <source>
        <dbReference type="Proteomes" id="UP000243679"/>
    </source>
</evidence>
<accession>A0A1Q2SPH2</accession>
<dbReference type="GO" id="GO:0009401">
    <property type="term" value="P:phosphoenolpyruvate-dependent sugar phosphotransferase system"/>
    <property type="evidence" value="ECO:0007669"/>
    <property type="project" value="InterPro"/>
</dbReference>
<dbReference type="PANTHER" id="PTHR33799">
    <property type="entry name" value="PTS PERMEASE-RELATED-RELATED"/>
    <property type="match status" value="1"/>
</dbReference>
<evidence type="ECO:0000259" key="2">
    <source>
        <dbReference type="PROSITE" id="PS51096"/>
    </source>
</evidence>
<dbReference type="AlphaFoldDB" id="A0A1Q2SPH2"/>
<evidence type="ECO:0000256" key="1">
    <source>
        <dbReference type="ARBA" id="ARBA00022679"/>
    </source>
</evidence>
<dbReference type="InterPro" id="IPR051471">
    <property type="entry name" value="Bacterial_PTS_sugar_comp"/>
</dbReference>
<dbReference type="EMBL" id="AP014836">
    <property type="protein sequence ID" value="BAW80997.1"/>
    <property type="molecule type" value="Genomic_DNA"/>
</dbReference>
<protein>
    <submittedName>
        <fullName evidence="3">PTS system fructose subfamily IIA component</fullName>
    </submittedName>
</protein>
<dbReference type="Gene3D" id="3.40.50.510">
    <property type="entry name" value="Phosphotransferase system, mannose-type IIA component"/>
    <property type="match status" value="1"/>
</dbReference>
<dbReference type="GO" id="GO:0016020">
    <property type="term" value="C:membrane"/>
    <property type="evidence" value="ECO:0007669"/>
    <property type="project" value="InterPro"/>
</dbReference>
<gene>
    <name evidence="3" type="ORF">TAO_1627</name>
</gene>
<proteinExistence type="predicted"/>
<dbReference type="PROSITE" id="PS51096">
    <property type="entry name" value="PTS_EIIA_TYPE_4"/>
    <property type="match status" value="1"/>
</dbReference>
<dbReference type="OrthoDB" id="7065728at2"/>
<dbReference type="Proteomes" id="UP000243679">
    <property type="component" value="Chromosome"/>
</dbReference>
<dbReference type="KEGG" id="ntt:TAO_1627"/>
<organism evidence="3 4">
    <name type="scientific">Candidatus Nitrosoglobus terrae</name>
    <dbReference type="NCBI Taxonomy" id="1630141"/>
    <lineage>
        <taxon>Bacteria</taxon>
        <taxon>Pseudomonadati</taxon>
        <taxon>Pseudomonadota</taxon>
        <taxon>Gammaproteobacteria</taxon>
        <taxon>Chromatiales</taxon>
        <taxon>Chromatiaceae</taxon>
        <taxon>Candidatus Nitrosoglobus</taxon>
    </lineage>
</organism>
<sequence length="138" mass="14900">MTVGVLIITHDNIGPSLLNIANDILGSCPLQLKVLHVTRASHLEFLQAQAQVLINSLDTGHGVLILTDMYGSTPSNIACNAADKKHAQVVSGLNLPMLIRVLNYSRLSLNELTEKAISGGREGVHICLTTIEKHNDTR</sequence>
<feature type="domain" description="PTS EIIA type-4" evidence="2">
    <location>
        <begin position="2"/>
        <end position="124"/>
    </location>
</feature>
<dbReference type="RefSeq" id="WP_096527480.1">
    <property type="nucleotide sequence ID" value="NZ_AP014836.1"/>
</dbReference>
<name>A0A1Q2SPH2_9GAMM</name>
<dbReference type="Pfam" id="PF03610">
    <property type="entry name" value="EIIA-man"/>
    <property type="match status" value="1"/>
</dbReference>
<dbReference type="GO" id="GO:0016740">
    <property type="term" value="F:transferase activity"/>
    <property type="evidence" value="ECO:0007669"/>
    <property type="project" value="UniProtKB-KW"/>
</dbReference>
<dbReference type="PANTHER" id="PTHR33799:SF1">
    <property type="entry name" value="PTS SYSTEM MANNOSE-SPECIFIC EIIAB COMPONENT-RELATED"/>
    <property type="match status" value="1"/>
</dbReference>
<dbReference type="InterPro" id="IPR036662">
    <property type="entry name" value="PTS_EIIA_man-typ_sf"/>
</dbReference>
<evidence type="ECO:0000313" key="3">
    <source>
        <dbReference type="EMBL" id="BAW80997.1"/>
    </source>
</evidence>
<reference evidence="3 4" key="1">
    <citation type="journal article" date="2017" name="ISME J.">
        <title>An acid-tolerant ammonia-oxidizing ?-proteobacterium from soil.</title>
        <authorList>
            <person name="Hayatsu M."/>
            <person name="Tago K."/>
            <person name="Uchiyama I."/>
            <person name="Toyoda A."/>
            <person name="Wang Y."/>
            <person name="Shimomura Y."/>
            <person name="Okubo T."/>
            <person name="Kurisu F."/>
            <person name="Hirono Y."/>
            <person name="Nonaka K."/>
            <person name="Akiyama H."/>
            <person name="Itoh T."/>
            <person name="Takami H."/>
        </authorList>
    </citation>
    <scope>NUCLEOTIDE SEQUENCE [LARGE SCALE GENOMIC DNA]</scope>
    <source>
        <strain evidence="3 4">TAO100</strain>
    </source>
</reference>
<keyword evidence="4" id="KW-1185">Reference proteome</keyword>